<dbReference type="RefSeq" id="WP_210220153.1">
    <property type="nucleotide sequence ID" value="NZ_CP072793.1"/>
</dbReference>
<organism evidence="2 3">
    <name type="scientific">Thiothrix unzii</name>
    <dbReference type="NCBI Taxonomy" id="111769"/>
    <lineage>
        <taxon>Bacteria</taxon>
        <taxon>Pseudomonadati</taxon>
        <taxon>Pseudomonadota</taxon>
        <taxon>Gammaproteobacteria</taxon>
        <taxon>Thiotrichales</taxon>
        <taxon>Thiotrichaceae</taxon>
        <taxon>Thiothrix</taxon>
    </lineage>
</organism>
<dbReference type="Proteomes" id="UP000672009">
    <property type="component" value="Chromosome"/>
</dbReference>
<dbReference type="AlphaFoldDB" id="A0A975FBB5"/>
<protein>
    <submittedName>
        <fullName evidence="2">Uncharacterized protein</fullName>
    </submittedName>
</protein>
<name>A0A975FBB5_9GAMM</name>
<evidence type="ECO:0000313" key="3">
    <source>
        <dbReference type="Proteomes" id="UP000672009"/>
    </source>
</evidence>
<dbReference type="EMBL" id="CP072793">
    <property type="protein sequence ID" value="QTR54677.1"/>
    <property type="molecule type" value="Genomic_DNA"/>
</dbReference>
<sequence>MEIIQLIIGLASIVPVVAVIWALRKVMKIYDITVDSSGFDKYKHGIDPSTGKYDCYPKSFDNTFKTLFK</sequence>
<evidence type="ECO:0000256" key="1">
    <source>
        <dbReference type="SAM" id="Phobius"/>
    </source>
</evidence>
<dbReference type="KEGG" id="tun:J9260_06195"/>
<keyword evidence="3" id="KW-1185">Reference proteome</keyword>
<proteinExistence type="predicted"/>
<feature type="transmembrane region" description="Helical" evidence="1">
    <location>
        <begin position="6"/>
        <end position="23"/>
    </location>
</feature>
<accession>A0A975FBB5</accession>
<reference evidence="2" key="1">
    <citation type="submission" date="2021-04" db="EMBL/GenBank/DDBJ databases">
        <title>Genomics, taxonomy and metabolism of representatives of sulfur bacteria of the genus Thiothrix: Thiothrix fructosivorans QT, Thiothrix unzii A1T and three new species, Thiothrix subterranea sp. nov., Thiothrix litoralis sp. nov. and 'Candidatus Thiothrix anitrata' sp. nov.</title>
        <authorList>
            <person name="Ravin N.V."/>
            <person name="Smolyakov D."/>
            <person name="Rudenko T.S."/>
            <person name="Mardanov A.V."/>
            <person name="Beletsky A.V."/>
            <person name="Markov N.D."/>
            <person name="Fomenkov A.I."/>
            <person name="Roberts R.J."/>
            <person name="Karnachuk O.V."/>
            <person name="Novikov A."/>
            <person name="Grabovich M.Y."/>
        </authorList>
    </citation>
    <scope>NUCLEOTIDE SEQUENCE</scope>
    <source>
        <strain evidence="2">A1</strain>
    </source>
</reference>
<gene>
    <name evidence="2" type="ORF">J9260_06195</name>
</gene>
<keyword evidence="1" id="KW-0472">Membrane</keyword>
<evidence type="ECO:0000313" key="2">
    <source>
        <dbReference type="EMBL" id="QTR54677.1"/>
    </source>
</evidence>
<keyword evidence="1" id="KW-0812">Transmembrane</keyword>
<keyword evidence="1" id="KW-1133">Transmembrane helix</keyword>